<dbReference type="InterPro" id="IPR007115">
    <property type="entry name" value="6-PTP_synth/QueD"/>
</dbReference>
<reference evidence="1 2" key="1">
    <citation type="journal article" date="2019" name="Int. J. Syst. Evol. Microbiol.">
        <title>The Global Catalogue of Microorganisms (GCM) 10K type strain sequencing project: providing services to taxonomists for standard genome sequencing and annotation.</title>
        <authorList>
            <consortium name="The Broad Institute Genomics Platform"/>
            <consortium name="The Broad Institute Genome Sequencing Center for Infectious Disease"/>
            <person name="Wu L."/>
            <person name="Ma J."/>
        </authorList>
    </citation>
    <scope>NUCLEOTIDE SEQUENCE [LARGE SCALE GENOMIC DNA]</scope>
    <source>
        <strain evidence="1 2">CGMCC 1.12554</strain>
    </source>
</reference>
<evidence type="ECO:0000313" key="1">
    <source>
        <dbReference type="EMBL" id="MFC7325954.1"/>
    </source>
</evidence>
<dbReference type="Proteomes" id="UP001596545">
    <property type="component" value="Unassembled WGS sequence"/>
</dbReference>
<dbReference type="EMBL" id="JBHTBL010000020">
    <property type="protein sequence ID" value="MFC7325954.1"/>
    <property type="molecule type" value="Genomic_DNA"/>
</dbReference>
<dbReference type="Pfam" id="PF01242">
    <property type="entry name" value="PTPS"/>
    <property type="match status" value="1"/>
</dbReference>
<evidence type="ECO:0000313" key="2">
    <source>
        <dbReference type="Proteomes" id="UP001596545"/>
    </source>
</evidence>
<gene>
    <name evidence="1" type="ORF">ACFQMF_15410</name>
</gene>
<protein>
    <submittedName>
        <fullName evidence="1">6-carboxytetrahydropterin synthase</fullName>
    </submittedName>
</protein>
<dbReference type="Gene3D" id="3.30.479.10">
    <property type="entry name" value="6-pyruvoyl tetrahydropterin synthase/QueD"/>
    <property type="match status" value="1"/>
</dbReference>
<dbReference type="AlphaFoldDB" id="A0ABD6APC7"/>
<sequence length="116" mass="12663">MRINSDHRIHHYDGKCSRPDGHNCEITVEVTVNLTQEGGSSTKGCHRRNRCVGLRFLVEEGGPLVNTFEASSDSDVLVVLDHLPTAEMMSISLEQHSAKGFPDTVSDLSVSGRGDN</sequence>
<dbReference type="InterPro" id="IPR038418">
    <property type="entry name" value="6-PTP_synth/QueD_sf"/>
</dbReference>
<accession>A0ABD6APC7</accession>
<name>A0ABD6APC7_9EURY</name>
<comment type="caution">
    <text evidence="1">The sequence shown here is derived from an EMBL/GenBank/DDBJ whole genome shotgun (WGS) entry which is preliminary data.</text>
</comment>
<keyword evidence="2" id="KW-1185">Reference proteome</keyword>
<dbReference type="SUPFAM" id="SSF55620">
    <property type="entry name" value="Tetrahydrobiopterin biosynthesis enzymes-like"/>
    <property type="match status" value="1"/>
</dbReference>
<organism evidence="1 2">
    <name type="scientific">Halorubrum rutilum</name>
    <dbReference type="NCBI Taxonomy" id="1364933"/>
    <lineage>
        <taxon>Archaea</taxon>
        <taxon>Methanobacteriati</taxon>
        <taxon>Methanobacteriota</taxon>
        <taxon>Stenosarchaea group</taxon>
        <taxon>Halobacteria</taxon>
        <taxon>Halobacteriales</taxon>
        <taxon>Haloferacaceae</taxon>
        <taxon>Halorubrum</taxon>
    </lineage>
</organism>
<proteinExistence type="predicted"/>
<dbReference type="RefSeq" id="WP_379792284.1">
    <property type="nucleotide sequence ID" value="NZ_JANHDN010000006.1"/>
</dbReference>